<dbReference type="InterPro" id="IPR052028">
    <property type="entry name" value="HipA_Ser/Thr_kinase"/>
</dbReference>
<feature type="domain" description="HipA N-terminal subdomain 1" evidence="4">
    <location>
        <begin position="19"/>
        <end position="119"/>
    </location>
</feature>
<dbReference type="InterPro" id="IPR017508">
    <property type="entry name" value="HipA_N1"/>
</dbReference>
<evidence type="ECO:0000256" key="1">
    <source>
        <dbReference type="ARBA" id="ARBA00022679"/>
    </source>
</evidence>
<proteinExistence type="predicted"/>
<reference evidence="5" key="1">
    <citation type="submission" date="2018-06" db="EMBL/GenBank/DDBJ databases">
        <authorList>
            <person name="Zhirakovskaya E."/>
        </authorList>
    </citation>
    <scope>NUCLEOTIDE SEQUENCE</scope>
</reference>
<evidence type="ECO:0000256" key="2">
    <source>
        <dbReference type="ARBA" id="ARBA00022777"/>
    </source>
</evidence>
<feature type="domain" description="HipA-like C-terminal" evidence="3">
    <location>
        <begin position="163"/>
        <end position="250"/>
    </location>
</feature>
<dbReference type="PANTHER" id="PTHR37419:SF8">
    <property type="entry name" value="TOXIN YJJJ"/>
    <property type="match status" value="1"/>
</dbReference>
<keyword evidence="2" id="KW-0418">Kinase</keyword>
<accession>A0A3B0VMN8</accession>
<dbReference type="Pfam" id="PF13657">
    <property type="entry name" value="Couple_hipA"/>
    <property type="match status" value="1"/>
</dbReference>
<dbReference type="PANTHER" id="PTHR37419">
    <property type="entry name" value="SERINE/THREONINE-PROTEIN KINASE TOXIN HIPA"/>
    <property type="match status" value="1"/>
</dbReference>
<evidence type="ECO:0000313" key="5">
    <source>
        <dbReference type="EMBL" id="VAW39587.1"/>
    </source>
</evidence>
<dbReference type="GO" id="GO:0004674">
    <property type="term" value="F:protein serine/threonine kinase activity"/>
    <property type="evidence" value="ECO:0007669"/>
    <property type="project" value="TreeGrafter"/>
</dbReference>
<evidence type="ECO:0000259" key="3">
    <source>
        <dbReference type="Pfam" id="PF07804"/>
    </source>
</evidence>
<gene>
    <name evidence="5" type="ORF">MNBD_DELTA03-953</name>
</gene>
<dbReference type="EMBL" id="UOEX01000289">
    <property type="protein sequence ID" value="VAW39587.1"/>
    <property type="molecule type" value="Genomic_DNA"/>
</dbReference>
<protein>
    <submittedName>
        <fullName evidence="5">HIPA PROTEIN</fullName>
    </submittedName>
</protein>
<sequence>MAGKMQEVEVYFSPSPNQSSLVGILALHERRLYFEYDASWLQKGLELSPFILPCRPGLIEHRQYEFGPLFGLFDDSLPDGWGLLLMDRYFRRQGLNLTTVSPLDRLLFLGTNTMGALTYQPPVYHDEQKTTLLDLHKLAAQAREVYEGPETEVLPLLLRTGGSPGGARPKVLIGYHPQNRVIIAGESDLPDGFEHWLVKFSVGEDGLDAGPIELAYAMMAGDAGIHMPECRVFQGNGGEQFFGVKRFDRKAGNK</sequence>
<name>A0A3B0VMN8_9ZZZZ</name>
<dbReference type="AlphaFoldDB" id="A0A3B0VMN8"/>
<keyword evidence="1" id="KW-0808">Transferase</keyword>
<dbReference type="GO" id="GO:0005829">
    <property type="term" value="C:cytosol"/>
    <property type="evidence" value="ECO:0007669"/>
    <property type="project" value="TreeGrafter"/>
</dbReference>
<dbReference type="InterPro" id="IPR012893">
    <property type="entry name" value="HipA-like_C"/>
</dbReference>
<organism evidence="5">
    <name type="scientific">hydrothermal vent metagenome</name>
    <dbReference type="NCBI Taxonomy" id="652676"/>
    <lineage>
        <taxon>unclassified sequences</taxon>
        <taxon>metagenomes</taxon>
        <taxon>ecological metagenomes</taxon>
    </lineage>
</organism>
<feature type="non-terminal residue" evidence="5">
    <location>
        <position position="254"/>
    </location>
</feature>
<dbReference type="Pfam" id="PF07804">
    <property type="entry name" value="HipA_C"/>
    <property type="match status" value="1"/>
</dbReference>
<evidence type="ECO:0000259" key="4">
    <source>
        <dbReference type="Pfam" id="PF13657"/>
    </source>
</evidence>